<dbReference type="InterPro" id="IPR000433">
    <property type="entry name" value="Znf_ZZ"/>
</dbReference>
<reference evidence="7 8" key="1">
    <citation type="submission" date="2024-03" db="EMBL/GenBank/DDBJ databases">
        <title>The Acrasis kona genome and developmental transcriptomes reveal deep origins of eukaryotic multicellular pathways.</title>
        <authorList>
            <person name="Sheikh S."/>
            <person name="Fu C.-J."/>
            <person name="Brown M.W."/>
            <person name="Baldauf S.L."/>
        </authorList>
    </citation>
    <scope>NUCLEOTIDE SEQUENCE [LARGE SCALE GENOMIC DNA]</scope>
    <source>
        <strain evidence="7 8">ATCC MYA-3509</strain>
    </source>
</reference>
<dbReference type="GO" id="GO:0008270">
    <property type="term" value="F:zinc ion binding"/>
    <property type="evidence" value="ECO:0007669"/>
    <property type="project" value="UniProtKB-KW"/>
</dbReference>
<dbReference type="Gene3D" id="3.30.60.90">
    <property type="match status" value="1"/>
</dbReference>
<dbReference type="PROSITE" id="PS50135">
    <property type="entry name" value="ZF_ZZ_2"/>
    <property type="match status" value="1"/>
</dbReference>
<evidence type="ECO:0000313" key="8">
    <source>
        <dbReference type="Proteomes" id="UP001431209"/>
    </source>
</evidence>
<dbReference type="Proteomes" id="UP001431209">
    <property type="component" value="Unassembled WGS sequence"/>
</dbReference>
<dbReference type="PANTHER" id="PTHR20930:SF0">
    <property type="entry name" value="PROTEIN ILRUN"/>
    <property type="match status" value="1"/>
</dbReference>
<dbReference type="SUPFAM" id="SSF57850">
    <property type="entry name" value="RING/U-box"/>
    <property type="match status" value="1"/>
</dbReference>
<feature type="domain" description="ZZ-type" evidence="6">
    <location>
        <begin position="255"/>
        <end position="309"/>
    </location>
</feature>
<evidence type="ECO:0000256" key="5">
    <source>
        <dbReference type="SAM" id="MobiDB-lite"/>
    </source>
</evidence>
<protein>
    <submittedName>
        <fullName evidence="7">Zinc finger domain protein</fullName>
    </submittedName>
</protein>
<feature type="compositionally biased region" description="Polar residues" evidence="5">
    <location>
        <begin position="223"/>
        <end position="236"/>
    </location>
</feature>
<dbReference type="EMBL" id="JAOPGA020001174">
    <property type="protein sequence ID" value="KAL0485849.1"/>
    <property type="molecule type" value="Genomic_DNA"/>
</dbReference>
<dbReference type="InterPro" id="IPR043145">
    <property type="entry name" value="Znf_ZZ_sf"/>
</dbReference>
<dbReference type="PANTHER" id="PTHR20930">
    <property type="entry name" value="OVARIAN CARCINOMA ANTIGEN CA125-RELATED"/>
    <property type="match status" value="1"/>
</dbReference>
<keyword evidence="3" id="KW-0862">Zinc</keyword>
<feature type="region of interest" description="Disordered" evidence="5">
    <location>
        <begin position="206"/>
        <end position="236"/>
    </location>
</feature>
<evidence type="ECO:0000313" key="7">
    <source>
        <dbReference type="EMBL" id="KAL0485849.1"/>
    </source>
</evidence>
<dbReference type="CDD" id="cd02340">
    <property type="entry name" value="ZZ_NBR1_like"/>
    <property type="match status" value="1"/>
</dbReference>
<dbReference type="PROSITE" id="PS01357">
    <property type="entry name" value="ZF_ZZ_1"/>
    <property type="match status" value="1"/>
</dbReference>
<name>A0AAW2ZAQ3_9EUKA</name>
<evidence type="ECO:0000256" key="2">
    <source>
        <dbReference type="ARBA" id="ARBA00022771"/>
    </source>
</evidence>
<proteinExistence type="predicted"/>
<evidence type="ECO:0000256" key="4">
    <source>
        <dbReference type="PROSITE-ProRule" id="PRU00228"/>
    </source>
</evidence>
<dbReference type="SMART" id="SM00291">
    <property type="entry name" value="ZnF_ZZ"/>
    <property type="match status" value="1"/>
</dbReference>
<comment type="caution">
    <text evidence="7">The sequence shown here is derived from an EMBL/GenBank/DDBJ whole genome shotgun (WGS) entry which is preliminary data.</text>
</comment>
<evidence type="ECO:0000256" key="3">
    <source>
        <dbReference type="ARBA" id="ARBA00022833"/>
    </source>
</evidence>
<keyword evidence="1" id="KW-0479">Metal-binding</keyword>
<organism evidence="7 8">
    <name type="scientific">Acrasis kona</name>
    <dbReference type="NCBI Taxonomy" id="1008807"/>
    <lineage>
        <taxon>Eukaryota</taxon>
        <taxon>Discoba</taxon>
        <taxon>Heterolobosea</taxon>
        <taxon>Tetramitia</taxon>
        <taxon>Eutetramitia</taxon>
        <taxon>Acrasidae</taxon>
        <taxon>Acrasis</taxon>
    </lineage>
</organism>
<evidence type="ECO:0000259" key="6">
    <source>
        <dbReference type="PROSITE" id="PS50135"/>
    </source>
</evidence>
<gene>
    <name evidence="7" type="ORF">AKO1_002116</name>
</gene>
<evidence type="ECO:0000256" key="1">
    <source>
        <dbReference type="ARBA" id="ARBA00022723"/>
    </source>
</evidence>
<keyword evidence="2 4" id="KW-0863">Zinc-finger</keyword>
<dbReference type="AlphaFoldDB" id="A0AAW2ZAQ3"/>
<sequence>MNEFGLYGTKEGILLRHTKESKTVDIVIQLFSKNKQRRQVQLLVNDVKTEYSATNVNTYSPTMSIDTSNFSDDDDLVLNFWPVTKRKRSFALRLEANGKSLVNDKPWSNNCLADDYLVIPNQQSFQISNIKKLTTINFYAYQSTLPEPKVTSPPTSPITKLLRPSESDIALNVPRTRDFNGAETWDQGFGRVVTYSLRLHNSTTNSSSSLITSEPVNSPPFSQPVQATKSFPPQQPVNQQATTNHIFVPREMLVHINTHCDNCKMHPLRGYRYKCSVCQDYDLCEGCETSSDIIHNPDHKLISVCLLMNLTFITNFLCPRMIL</sequence>
<dbReference type="Pfam" id="PF00569">
    <property type="entry name" value="ZZ"/>
    <property type="match status" value="1"/>
</dbReference>
<accession>A0AAW2ZAQ3</accession>
<keyword evidence="8" id="KW-1185">Reference proteome</keyword>